<protein>
    <submittedName>
        <fullName evidence="1">Uncharacterized protein</fullName>
    </submittedName>
</protein>
<dbReference type="AlphaFoldDB" id="A0A2N3G3Z3"/>
<evidence type="ECO:0000313" key="1">
    <source>
        <dbReference type="EMBL" id="PKQ27456.1"/>
    </source>
</evidence>
<name>A0A2N3G3Z3_9ACTN</name>
<dbReference type="Proteomes" id="UP000233654">
    <property type="component" value="Unassembled WGS sequence"/>
</dbReference>
<gene>
    <name evidence="1" type="ORF">CVT63_07910</name>
</gene>
<proteinExistence type="predicted"/>
<reference evidence="1 2" key="1">
    <citation type="journal article" date="2017" name="ISME J.">
        <title>Potential for microbial H2 and metal transformations associated with novel bacteria and archaea in deep terrestrial subsurface sediments.</title>
        <authorList>
            <person name="Hernsdorf A.W."/>
            <person name="Amano Y."/>
            <person name="Miyakawa K."/>
            <person name="Ise K."/>
            <person name="Suzuki Y."/>
            <person name="Anantharaman K."/>
            <person name="Probst A."/>
            <person name="Burstein D."/>
            <person name="Thomas B.C."/>
            <person name="Banfield J.F."/>
        </authorList>
    </citation>
    <scope>NUCLEOTIDE SEQUENCE [LARGE SCALE GENOMIC DNA]</scope>
    <source>
        <strain evidence="1">HGW-Actinobacteria-3</strain>
    </source>
</reference>
<accession>A0A2N3G3Z3</accession>
<sequence length="134" mass="15043">MSAEKKQIAYFDVALFSYLDRPIFDVYLNGRDIGLAAGQPHRGEANGLMTGVEVKLGDQKITWRLGGPKGMIGNGDTVKAKNTPILTNVDPNFRYLGVHIYPDNTVEIIPERYWPEKTEKGEAINRAWELKHGK</sequence>
<comment type="caution">
    <text evidence="1">The sequence shown here is derived from an EMBL/GenBank/DDBJ whole genome shotgun (WGS) entry which is preliminary data.</text>
</comment>
<dbReference type="EMBL" id="PHEX01000096">
    <property type="protein sequence ID" value="PKQ27456.1"/>
    <property type="molecule type" value="Genomic_DNA"/>
</dbReference>
<evidence type="ECO:0000313" key="2">
    <source>
        <dbReference type="Proteomes" id="UP000233654"/>
    </source>
</evidence>
<organism evidence="1 2">
    <name type="scientific">Candidatus Anoxymicrobium japonicum</name>
    <dbReference type="NCBI Taxonomy" id="2013648"/>
    <lineage>
        <taxon>Bacteria</taxon>
        <taxon>Bacillati</taxon>
        <taxon>Actinomycetota</taxon>
        <taxon>Candidatus Geothermincolia</taxon>
        <taxon>Candidatus Geothermincolales</taxon>
        <taxon>Candidatus Anoxymicrobiaceae</taxon>
        <taxon>Candidatus Anoxymicrobium</taxon>
    </lineage>
</organism>